<keyword evidence="3" id="KW-0274">FAD</keyword>
<dbReference type="SUPFAM" id="SSF54373">
    <property type="entry name" value="FAD-linked reductases, C-terminal domain"/>
    <property type="match status" value="1"/>
</dbReference>
<dbReference type="PANTHER" id="PTHR10961">
    <property type="entry name" value="PEROXISOMAL SARCOSINE OXIDASE"/>
    <property type="match status" value="1"/>
</dbReference>
<dbReference type="Pfam" id="PF01266">
    <property type="entry name" value="DAO"/>
    <property type="match status" value="1"/>
</dbReference>
<dbReference type="Gene3D" id="3.50.50.60">
    <property type="entry name" value="FAD/NAD(P)-binding domain"/>
    <property type="match status" value="1"/>
</dbReference>
<accession>A0A849ILK1</accession>
<name>A0A849ILK1_9HYPH</name>
<dbReference type="AlphaFoldDB" id="A0A849ILK1"/>
<evidence type="ECO:0000313" key="6">
    <source>
        <dbReference type="EMBL" id="NNM74833.1"/>
    </source>
</evidence>
<evidence type="ECO:0000256" key="3">
    <source>
        <dbReference type="ARBA" id="ARBA00022827"/>
    </source>
</evidence>
<keyword evidence="7" id="KW-1185">Reference proteome</keyword>
<reference evidence="6 7" key="1">
    <citation type="submission" date="2020-04" db="EMBL/GenBank/DDBJ databases">
        <title>Enterovirga sp. isolate from soil.</title>
        <authorList>
            <person name="Chea S."/>
            <person name="Kim D.-U."/>
        </authorList>
    </citation>
    <scope>NUCLEOTIDE SEQUENCE [LARGE SCALE GENOMIC DNA]</scope>
    <source>
        <strain evidence="6 7">DB1703</strain>
    </source>
</reference>
<dbReference type="Gene3D" id="3.30.9.10">
    <property type="entry name" value="D-Amino Acid Oxidase, subunit A, domain 2"/>
    <property type="match status" value="1"/>
</dbReference>
<dbReference type="GO" id="GO:0008115">
    <property type="term" value="F:sarcosine oxidase activity"/>
    <property type="evidence" value="ECO:0007669"/>
    <property type="project" value="TreeGrafter"/>
</dbReference>
<protein>
    <submittedName>
        <fullName evidence="6">N-methyl-L-tryptophan oxidase</fullName>
        <ecNumber evidence="6">1.5.3.2</ecNumber>
    </submittedName>
</protein>
<dbReference type="InterPro" id="IPR045170">
    <property type="entry name" value="MTOX"/>
</dbReference>
<evidence type="ECO:0000256" key="4">
    <source>
        <dbReference type="ARBA" id="ARBA00023002"/>
    </source>
</evidence>
<proteinExistence type="predicted"/>
<comment type="caution">
    <text evidence="6">The sequence shown here is derived from an EMBL/GenBank/DDBJ whole genome shotgun (WGS) entry which is preliminary data.</text>
</comment>
<comment type="cofactor">
    <cofactor evidence="1">
        <name>FAD</name>
        <dbReference type="ChEBI" id="CHEBI:57692"/>
    </cofactor>
</comment>
<feature type="domain" description="FAD dependent oxidoreductase" evidence="5">
    <location>
        <begin position="5"/>
        <end position="366"/>
    </location>
</feature>
<evidence type="ECO:0000313" key="7">
    <source>
        <dbReference type="Proteomes" id="UP000564885"/>
    </source>
</evidence>
<dbReference type="Proteomes" id="UP000564885">
    <property type="component" value="Unassembled WGS sequence"/>
</dbReference>
<dbReference type="EC" id="1.5.3.2" evidence="6"/>
<evidence type="ECO:0000256" key="1">
    <source>
        <dbReference type="ARBA" id="ARBA00001974"/>
    </source>
</evidence>
<keyword evidence="2" id="KW-0285">Flavoprotein</keyword>
<dbReference type="GO" id="GO:0050131">
    <property type="term" value="F:N-methyl-L-amino-acid oxidase activity"/>
    <property type="evidence" value="ECO:0007669"/>
    <property type="project" value="UniProtKB-EC"/>
</dbReference>
<dbReference type="GO" id="GO:0050660">
    <property type="term" value="F:flavin adenine dinucleotide binding"/>
    <property type="evidence" value="ECO:0007669"/>
    <property type="project" value="InterPro"/>
</dbReference>
<dbReference type="PANTHER" id="PTHR10961:SF7">
    <property type="entry name" value="FAD DEPENDENT OXIDOREDUCTASE DOMAIN-CONTAINING PROTEIN"/>
    <property type="match status" value="1"/>
</dbReference>
<sequence>MTVCDVVVIGLGAMGSAAALQLARRGAKVVGIDRFSPPHEHGSSHGETRITREAIGEGEEYVPLAMRAHEIWREIEAATGEELLVRCGGLVLAAAGAVHPAKAAFMDRTIAAAERFAIPHEVLAPDDVRRRFPQFILHVDEQAYFEPGAGFVYPERCIAAQLRLAGQAGATLRTGETVTSIAPSGSGVRVETDRDVYEAARAVLSAGAWSPGLAGTPLAHMTLHRQVLNWFESEDPTVYAPGRFPVFIWLHRGRDAHSYGFPIPPGSEGLKIATENFERRLDAPEEIDRDVTEEEIEQVHAGYVADRFRGVTSRCLRAKTCFYTLAPDSRFAIDDHPENGRLLVVSACSGHGFKHSAAIGEAVAERVLDGRSRLDLSRFALPKRDRAA</sequence>
<keyword evidence="4 6" id="KW-0560">Oxidoreductase</keyword>
<dbReference type="RefSeq" id="WP_171220277.1">
    <property type="nucleotide sequence ID" value="NZ_JABEPP010000006.1"/>
</dbReference>
<dbReference type="EMBL" id="JABEPP010000006">
    <property type="protein sequence ID" value="NNM74833.1"/>
    <property type="molecule type" value="Genomic_DNA"/>
</dbReference>
<organism evidence="6 7">
    <name type="scientific">Enterovirga aerilata</name>
    <dbReference type="NCBI Taxonomy" id="2730920"/>
    <lineage>
        <taxon>Bacteria</taxon>
        <taxon>Pseudomonadati</taxon>
        <taxon>Pseudomonadota</taxon>
        <taxon>Alphaproteobacteria</taxon>
        <taxon>Hyphomicrobiales</taxon>
        <taxon>Methylobacteriaceae</taxon>
        <taxon>Enterovirga</taxon>
    </lineage>
</organism>
<gene>
    <name evidence="6" type="primary">solA</name>
    <name evidence="6" type="ORF">HJG44_20950</name>
</gene>
<dbReference type="InterPro" id="IPR006076">
    <property type="entry name" value="FAD-dep_OxRdtase"/>
</dbReference>
<evidence type="ECO:0000256" key="2">
    <source>
        <dbReference type="ARBA" id="ARBA00022630"/>
    </source>
</evidence>
<dbReference type="InterPro" id="IPR036188">
    <property type="entry name" value="FAD/NAD-bd_sf"/>
</dbReference>
<evidence type="ECO:0000259" key="5">
    <source>
        <dbReference type="Pfam" id="PF01266"/>
    </source>
</evidence>
<dbReference type="SUPFAM" id="SSF51905">
    <property type="entry name" value="FAD/NAD(P)-binding domain"/>
    <property type="match status" value="1"/>
</dbReference>
<dbReference type="NCBIfam" id="NF008425">
    <property type="entry name" value="PRK11259.1"/>
    <property type="match status" value="1"/>
</dbReference>